<sequence length="50" mass="5372">KPSSVLPCLDVHPSVRLCNVCFGYVACIATITNVPLCLFLLSPGYIFTSV</sequence>
<accession>A0A074W668</accession>
<dbReference type="GeneID" id="63913065"/>
<dbReference type="AlphaFoldDB" id="A0A074W668"/>
<feature type="non-terminal residue" evidence="2">
    <location>
        <position position="1"/>
    </location>
</feature>
<name>A0A074W668_AURM1</name>
<feature type="transmembrane region" description="Helical" evidence="1">
    <location>
        <begin position="21"/>
        <end position="47"/>
    </location>
</feature>
<keyword evidence="1" id="KW-1133">Transmembrane helix</keyword>
<keyword evidence="1" id="KW-0812">Transmembrane</keyword>
<keyword evidence="1" id="KW-0472">Membrane</keyword>
<dbReference type="HOGENOM" id="CLU_3129622_0_0_1"/>
<dbReference type="Proteomes" id="UP000030672">
    <property type="component" value="Unassembled WGS sequence"/>
</dbReference>
<dbReference type="EMBL" id="KL584824">
    <property type="protein sequence ID" value="KEQ67079.1"/>
    <property type="molecule type" value="Genomic_DNA"/>
</dbReference>
<reference evidence="2 3" key="1">
    <citation type="journal article" date="2014" name="BMC Genomics">
        <title>Genome sequencing of four Aureobasidium pullulans varieties: biotechnological potential, stress tolerance, and description of new species.</title>
        <authorList>
            <person name="Gostin Ar C."/>
            <person name="Ohm R.A."/>
            <person name="Kogej T."/>
            <person name="Sonjak S."/>
            <person name="Turk M."/>
            <person name="Zajc J."/>
            <person name="Zalar P."/>
            <person name="Grube M."/>
            <person name="Sun H."/>
            <person name="Han J."/>
            <person name="Sharma A."/>
            <person name="Chiniquy J."/>
            <person name="Ngan C.Y."/>
            <person name="Lipzen A."/>
            <person name="Barry K."/>
            <person name="Grigoriev I.V."/>
            <person name="Gunde-Cimerman N."/>
        </authorList>
    </citation>
    <scope>NUCLEOTIDE SEQUENCE [LARGE SCALE GENOMIC DNA]</scope>
    <source>
        <strain evidence="2 3">CBS 110374</strain>
    </source>
</reference>
<proteinExistence type="predicted"/>
<protein>
    <submittedName>
        <fullName evidence="2">Uncharacterized protein</fullName>
    </submittedName>
</protein>
<evidence type="ECO:0000256" key="1">
    <source>
        <dbReference type="SAM" id="Phobius"/>
    </source>
</evidence>
<gene>
    <name evidence="2" type="ORF">M437DRAFT_37709</name>
</gene>
<dbReference type="RefSeq" id="XP_040884102.1">
    <property type="nucleotide sequence ID" value="XM_041019692.1"/>
</dbReference>
<organism evidence="2 3">
    <name type="scientific">Aureobasidium melanogenum (strain CBS 110374)</name>
    <name type="common">Aureobasidium pullulans var. melanogenum</name>
    <dbReference type="NCBI Taxonomy" id="1043003"/>
    <lineage>
        <taxon>Eukaryota</taxon>
        <taxon>Fungi</taxon>
        <taxon>Dikarya</taxon>
        <taxon>Ascomycota</taxon>
        <taxon>Pezizomycotina</taxon>
        <taxon>Dothideomycetes</taxon>
        <taxon>Dothideomycetidae</taxon>
        <taxon>Dothideales</taxon>
        <taxon>Saccotheciaceae</taxon>
        <taxon>Aureobasidium</taxon>
    </lineage>
</organism>
<evidence type="ECO:0000313" key="3">
    <source>
        <dbReference type="Proteomes" id="UP000030672"/>
    </source>
</evidence>
<evidence type="ECO:0000313" key="2">
    <source>
        <dbReference type="EMBL" id="KEQ67079.1"/>
    </source>
</evidence>
<keyword evidence="3" id="KW-1185">Reference proteome</keyword>